<keyword evidence="3" id="KW-1185">Reference proteome</keyword>
<protein>
    <submittedName>
        <fullName evidence="2">Uncharacterized protein</fullName>
    </submittedName>
</protein>
<accession>A0ABD0TXL7</accession>
<evidence type="ECO:0000313" key="3">
    <source>
        <dbReference type="Proteomes" id="UP001552299"/>
    </source>
</evidence>
<proteinExistence type="predicted"/>
<sequence length="70" mass="7296">MDDGPDQDPMVPSSRVIMIQVYLVRGGSRPNLTEGSLSAAMGFEHTGAGHNHNIVMPSGSESLGSEGPES</sequence>
<gene>
    <name evidence="2" type="ORF">M5K25_026533</name>
</gene>
<comment type="caution">
    <text evidence="2">The sequence shown here is derived from an EMBL/GenBank/DDBJ whole genome shotgun (WGS) entry which is preliminary data.</text>
</comment>
<evidence type="ECO:0000313" key="2">
    <source>
        <dbReference type="EMBL" id="KAL0904426.1"/>
    </source>
</evidence>
<dbReference type="Proteomes" id="UP001552299">
    <property type="component" value="Unassembled WGS sequence"/>
</dbReference>
<dbReference type="EMBL" id="JANQDX010000019">
    <property type="protein sequence ID" value="KAL0904426.1"/>
    <property type="molecule type" value="Genomic_DNA"/>
</dbReference>
<feature type="region of interest" description="Disordered" evidence="1">
    <location>
        <begin position="48"/>
        <end position="70"/>
    </location>
</feature>
<feature type="compositionally biased region" description="Low complexity" evidence="1">
    <location>
        <begin position="57"/>
        <end position="70"/>
    </location>
</feature>
<reference evidence="2 3" key="1">
    <citation type="journal article" date="2024" name="Plant Biotechnol. J.">
        <title>Dendrobium thyrsiflorum genome and its molecular insights into genes involved in important horticultural traits.</title>
        <authorList>
            <person name="Chen B."/>
            <person name="Wang J.Y."/>
            <person name="Zheng P.J."/>
            <person name="Li K.L."/>
            <person name="Liang Y.M."/>
            <person name="Chen X.F."/>
            <person name="Zhang C."/>
            <person name="Zhao X."/>
            <person name="He X."/>
            <person name="Zhang G.Q."/>
            <person name="Liu Z.J."/>
            <person name="Xu Q."/>
        </authorList>
    </citation>
    <scope>NUCLEOTIDE SEQUENCE [LARGE SCALE GENOMIC DNA]</scope>
    <source>
        <strain evidence="2">GZMU011</strain>
    </source>
</reference>
<evidence type="ECO:0000256" key="1">
    <source>
        <dbReference type="SAM" id="MobiDB-lite"/>
    </source>
</evidence>
<organism evidence="2 3">
    <name type="scientific">Dendrobium thyrsiflorum</name>
    <name type="common">Pinecone-like raceme dendrobium</name>
    <name type="synonym">Orchid</name>
    <dbReference type="NCBI Taxonomy" id="117978"/>
    <lineage>
        <taxon>Eukaryota</taxon>
        <taxon>Viridiplantae</taxon>
        <taxon>Streptophyta</taxon>
        <taxon>Embryophyta</taxon>
        <taxon>Tracheophyta</taxon>
        <taxon>Spermatophyta</taxon>
        <taxon>Magnoliopsida</taxon>
        <taxon>Liliopsida</taxon>
        <taxon>Asparagales</taxon>
        <taxon>Orchidaceae</taxon>
        <taxon>Epidendroideae</taxon>
        <taxon>Malaxideae</taxon>
        <taxon>Dendrobiinae</taxon>
        <taxon>Dendrobium</taxon>
    </lineage>
</organism>
<dbReference type="AlphaFoldDB" id="A0ABD0TXL7"/>
<name>A0ABD0TXL7_DENTH</name>